<keyword evidence="2" id="KW-0479">Metal-binding</keyword>
<name>K6VRD8_9ACTN</name>
<sequence>MSAPPTTPIPTIDTDPFVLEVLADPLRFQHELREAGPVVLLDTYGVYAMARYDQVHAALTDWQSFQSAAGVGLSNFRYEKPWRPPSLLLEADPPHHDSPRAVLSTILGPRALRRLREDWIADAERLVDEVLDRAVEFDAVAELAQAFPLRVFPDAVGIPVPGRENLLPYGNHVFNAFGPTNSLVEAGASRVPGLSAWINAQCQRDVLSDNGFGAQIWAASDRGDITAEQAPLVVRSLLTAGVDTTVNGLAAVLYAFASHPDQWQRVRENPALARTAFDEAVRWESPVQTFFRTATRDVEIGGTTIGDGQKILMFLGAANRDPRRWDRPDEFDLARDPSGHVGFGMGIHQCVGQHVARLESEALLTALANRVETIEFTAPARRRLNNTLRSWESLPIRVTPVRRMSVDGSASPSGDTVQSCREHMRLFE</sequence>
<accession>K6VRD8</accession>
<dbReference type="InterPro" id="IPR001128">
    <property type="entry name" value="Cyt_P450"/>
</dbReference>
<reference evidence="3 4" key="1">
    <citation type="submission" date="2012-08" db="EMBL/GenBank/DDBJ databases">
        <title>Whole genome shotgun sequence of Gordonia rhizosphera NBRC 16068.</title>
        <authorList>
            <person name="Takarada H."/>
            <person name="Isaki S."/>
            <person name="Hosoyama A."/>
            <person name="Tsuchikane K."/>
            <person name="Katsumata H."/>
            <person name="Baba S."/>
            <person name="Ohji S."/>
            <person name="Yamazaki S."/>
            <person name="Fujita N."/>
        </authorList>
    </citation>
    <scope>NUCLEOTIDE SEQUENCE [LARGE SCALE GENOMIC DNA]</scope>
    <source>
        <strain evidence="3 4">NBRC 16068</strain>
    </source>
</reference>
<dbReference type="OrthoDB" id="9801155at2"/>
<dbReference type="PROSITE" id="PS00086">
    <property type="entry name" value="CYTOCHROME_P450"/>
    <property type="match status" value="1"/>
</dbReference>
<keyword evidence="2" id="KW-0349">Heme</keyword>
<keyword evidence="2" id="KW-0560">Oxidoreductase</keyword>
<gene>
    <name evidence="3" type="ORF">GORHZ_062_00500</name>
</gene>
<comment type="caution">
    <text evidence="3">The sequence shown here is derived from an EMBL/GenBank/DDBJ whole genome shotgun (WGS) entry which is preliminary data.</text>
</comment>
<proteinExistence type="inferred from homology"/>
<dbReference type="Proteomes" id="UP000008363">
    <property type="component" value="Unassembled WGS sequence"/>
</dbReference>
<dbReference type="Gene3D" id="1.10.630.10">
    <property type="entry name" value="Cytochrome P450"/>
    <property type="match status" value="1"/>
</dbReference>
<evidence type="ECO:0000256" key="1">
    <source>
        <dbReference type="ARBA" id="ARBA00010617"/>
    </source>
</evidence>
<comment type="similarity">
    <text evidence="1 2">Belongs to the cytochrome P450 family.</text>
</comment>
<dbReference type="SUPFAM" id="SSF48264">
    <property type="entry name" value="Cytochrome P450"/>
    <property type="match status" value="1"/>
</dbReference>
<dbReference type="PANTHER" id="PTHR46696">
    <property type="entry name" value="P450, PUTATIVE (EUROFUNG)-RELATED"/>
    <property type="match status" value="1"/>
</dbReference>
<dbReference type="Pfam" id="PF00067">
    <property type="entry name" value="p450"/>
    <property type="match status" value="1"/>
</dbReference>
<dbReference type="eggNOG" id="COG2124">
    <property type="taxonomic scope" value="Bacteria"/>
</dbReference>
<dbReference type="CDD" id="cd11037">
    <property type="entry name" value="CYP199A2-like"/>
    <property type="match status" value="1"/>
</dbReference>
<keyword evidence="2" id="KW-0503">Monooxygenase</keyword>
<evidence type="ECO:0000256" key="2">
    <source>
        <dbReference type="RuleBase" id="RU000461"/>
    </source>
</evidence>
<dbReference type="AlphaFoldDB" id="K6VRD8"/>
<dbReference type="STRING" id="1108045.GORHZ_062_00500"/>
<dbReference type="InterPro" id="IPR017972">
    <property type="entry name" value="Cyt_P450_CS"/>
</dbReference>
<dbReference type="GO" id="GO:0005506">
    <property type="term" value="F:iron ion binding"/>
    <property type="evidence" value="ECO:0007669"/>
    <property type="project" value="InterPro"/>
</dbReference>
<evidence type="ECO:0000313" key="3">
    <source>
        <dbReference type="EMBL" id="GAB89475.1"/>
    </source>
</evidence>
<dbReference type="GO" id="GO:0004497">
    <property type="term" value="F:monooxygenase activity"/>
    <property type="evidence" value="ECO:0007669"/>
    <property type="project" value="UniProtKB-KW"/>
</dbReference>
<dbReference type="InterPro" id="IPR036396">
    <property type="entry name" value="Cyt_P450_sf"/>
</dbReference>
<dbReference type="EMBL" id="BAHC01000062">
    <property type="protein sequence ID" value="GAB89475.1"/>
    <property type="molecule type" value="Genomic_DNA"/>
</dbReference>
<dbReference type="GO" id="GO:0020037">
    <property type="term" value="F:heme binding"/>
    <property type="evidence" value="ECO:0007669"/>
    <property type="project" value="InterPro"/>
</dbReference>
<keyword evidence="4" id="KW-1185">Reference proteome</keyword>
<dbReference type="GO" id="GO:0016705">
    <property type="term" value="F:oxidoreductase activity, acting on paired donors, with incorporation or reduction of molecular oxygen"/>
    <property type="evidence" value="ECO:0007669"/>
    <property type="project" value="InterPro"/>
</dbReference>
<keyword evidence="2" id="KW-0408">Iron</keyword>
<dbReference type="RefSeq" id="WP_006331514.1">
    <property type="nucleotide sequence ID" value="NZ_BAHC01000062.1"/>
</dbReference>
<organism evidence="3 4">
    <name type="scientific">Gordonia rhizosphera NBRC 16068</name>
    <dbReference type="NCBI Taxonomy" id="1108045"/>
    <lineage>
        <taxon>Bacteria</taxon>
        <taxon>Bacillati</taxon>
        <taxon>Actinomycetota</taxon>
        <taxon>Actinomycetes</taxon>
        <taxon>Mycobacteriales</taxon>
        <taxon>Gordoniaceae</taxon>
        <taxon>Gordonia</taxon>
    </lineage>
</organism>
<evidence type="ECO:0000313" key="4">
    <source>
        <dbReference type="Proteomes" id="UP000008363"/>
    </source>
</evidence>
<protein>
    <submittedName>
        <fullName evidence="3">Putative cytochrome P450</fullName>
    </submittedName>
</protein>
<dbReference type="PANTHER" id="PTHR46696:SF1">
    <property type="entry name" value="CYTOCHROME P450 YJIB-RELATED"/>
    <property type="match status" value="1"/>
</dbReference>